<feature type="region of interest" description="Disordered" evidence="1">
    <location>
        <begin position="1"/>
        <end position="65"/>
    </location>
</feature>
<keyword evidence="3" id="KW-1185">Reference proteome</keyword>
<feature type="compositionally biased region" description="Basic and acidic residues" evidence="1">
    <location>
        <begin position="45"/>
        <end position="65"/>
    </location>
</feature>
<proteinExistence type="predicted"/>
<accession>W1PZY6</accession>
<dbReference type="EMBL" id="KI392560">
    <property type="protein sequence ID" value="ERN14033.1"/>
    <property type="molecule type" value="Genomic_DNA"/>
</dbReference>
<gene>
    <name evidence="2" type="ORF">AMTR_s00021p00204400</name>
</gene>
<organism evidence="2 3">
    <name type="scientific">Amborella trichopoda</name>
    <dbReference type="NCBI Taxonomy" id="13333"/>
    <lineage>
        <taxon>Eukaryota</taxon>
        <taxon>Viridiplantae</taxon>
        <taxon>Streptophyta</taxon>
        <taxon>Embryophyta</taxon>
        <taxon>Tracheophyta</taxon>
        <taxon>Spermatophyta</taxon>
        <taxon>Magnoliopsida</taxon>
        <taxon>Amborellales</taxon>
        <taxon>Amborellaceae</taxon>
        <taxon>Amborella</taxon>
    </lineage>
</organism>
<evidence type="ECO:0000313" key="3">
    <source>
        <dbReference type="Proteomes" id="UP000017836"/>
    </source>
</evidence>
<evidence type="ECO:0000313" key="2">
    <source>
        <dbReference type="EMBL" id="ERN14033.1"/>
    </source>
</evidence>
<protein>
    <submittedName>
        <fullName evidence="2">Uncharacterized protein</fullName>
    </submittedName>
</protein>
<feature type="compositionally biased region" description="Acidic residues" evidence="1">
    <location>
        <begin position="26"/>
        <end position="44"/>
    </location>
</feature>
<dbReference type="AlphaFoldDB" id="W1PZY6"/>
<evidence type="ECO:0000256" key="1">
    <source>
        <dbReference type="SAM" id="MobiDB-lite"/>
    </source>
</evidence>
<dbReference type="Proteomes" id="UP000017836">
    <property type="component" value="Unassembled WGS sequence"/>
</dbReference>
<dbReference type="Gramene" id="ERN14033">
    <property type="protein sequence ID" value="ERN14033"/>
    <property type="gene ID" value="AMTR_s00021p00204400"/>
</dbReference>
<dbReference type="HOGENOM" id="CLU_2852641_0_0_1"/>
<reference evidence="3" key="1">
    <citation type="journal article" date="2013" name="Science">
        <title>The Amborella genome and the evolution of flowering plants.</title>
        <authorList>
            <consortium name="Amborella Genome Project"/>
        </authorList>
    </citation>
    <scope>NUCLEOTIDE SEQUENCE [LARGE SCALE GENOMIC DNA]</scope>
</reference>
<name>W1PZY6_AMBTC</name>
<feature type="compositionally biased region" description="Basic and acidic residues" evidence="1">
    <location>
        <begin position="15"/>
        <end position="25"/>
    </location>
</feature>
<sequence>MAHDLLVKNTPNAKKQRDSEEKGEKVDDEDSESEEEGEEDGEEDNERRTKYKKDQTMSEELKWEL</sequence>